<dbReference type="AlphaFoldDB" id="A0A1J0RD46"/>
<evidence type="ECO:0000256" key="1">
    <source>
        <dbReference type="SAM" id="MobiDB-lite"/>
    </source>
</evidence>
<evidence type="ECO:0000256" key="2">
    <source>
        <dbReference type="SAM" id="SignalP"/>
    </source>
</evidence>
<sequence length="267" mass="28901">MESPVFISLLFIFVVAASNGIHNRKVKITTPCGAAHYLRELGSTAKGELVAASSKAATALETATKIRLVGQAKGGTVACAANLIATSSKLKQTIAKALGGEKGLYEDTETKTKVDHFLKQTVGMDGEKAENDLVKDLSQLTPLKEAVGGDGTRKLQDISAPQDLANAKTLYAVRKFVVEEQKNKNQASPSCPSKADKSEEPPKTADECKKHKTSEYCKKKTGCNFDDKKDPKRFPKVDTEKKDEKSFSENLRVFIPHVFSALVLSAL</sequence>
<accession>A0A1J0RD46</accession>
<keyword evidence="2" id="KW-0732">Signal</keyword>
<evidence type="ECO:0000313" key="3">
    <source>
        <dbReference type="EMBL" id="APD75710.1"/>
    </source>
</evidence>
<dbReference type="EMBL" id="KX701754">
    <property type="protein sequence ID" value="APD75710.1"/>
    <property type="molecule type" value="Genomic_DNA"/>
</dbReference>
<dbReference type="SUPFAM" id="SSF58087">
    <property type="entry name" value="Variant surface glycoprotein (N-terminal domain)"/>
    <property type="match status" value="1"/>
</dbReference>
<reference evidence="3" key="1">
    <citation type="submission" date="2016-08" db="EMBL/GenBank/DDBJ databases">
        <title>VSG repertoire of Trypanosoma brucei EATRO 1125.</title>
        <authorList>
            <person name="Cross G.A."/>
        </authorList>
    </citation>
    <scope>NUCLEOTIDE SEQUENCE</scope>
    <source>
        <strain evidence="3">EATRO 1125</strain>
    </source>
</reference>
<organism evidence="3">
    <name type="scientific">Trypanosoma brucei</name>
    <dbReference type="NCBI Taxonomy" id="5691"/>
    <lineage>
        <taxon>Eukaryota</taxon>
        <taxon>Discoba</taxon>
        <taxon>Euglenozoa</taxon>
        <taxon>Kinetoplastea</taxon>
        <taxon>Metakinetoplastina</taxon>
        <taxon>Trypanosomatida</taxon>
        <taxon>Trypanosomatidae</taxon>
        <taxon>Trypanosoma</taxon>
    </lineage>
</organism>
<feature type="chain" id="PRO_5013357474" evidence="2">
    <location>
        <begin position="18"/>
        <end position="267"/>
    </location>
</feature>
<feature type="region of interest" description="Disordered" evidence="1">
    <location>
        <begin position="182"/>
        <end position="245"/>
    </location>
</feature>
<feature type="compositionally biased region" description="Basic and acidic residues" evidence="1">
    <location>
        <begin position="194"/>
        <end position="218"/>
    </location>
</feature>
<proteinExistence type="predicted"/>
<name>A0A1J0RD46_9TRYP</name>
<feature type="compositionally biased region" description="Basic and acidic residues" evidence="1">
    <location>
        <begin position="225"/>
        <end position="245"/>
    </location>
</feature>
<protein>
    <submittedName>
        <fullName evidence="3">Variant surface glycoprotein 1125.5662</fullName>
    </submittedName>
</protein>
<feature type="signal peptide" evidence="2">
    <location>
        <begin position="1"/>
        <end position="17"/>
    </location>
</feature>